<evidence type="ECO:0000259" key="6">
    <source>
        <dbReference type="Pfam" id="PF00151"/>
    </source>
</evidence>
<name>A0A6J2JHV1_BOMMA</name>
<evidence type="ECO:0000256" key="3">
    <source>
        <dbReference type="ARBA" id="ARBA00022525"/>
    </source>
</evidence>
<feature type="domain" description="Lipase" evidence="6">
    <location>
        <begin position="73"/>
        <end position="331"/>
    </location>
</feature>
<dbReference type="Gene3D" id="3.40.50.1820">
    <property type="entry name" value="alpha/beta hydrolase"/>
    <property type="match status" value="1"/>
</dbReference>
<evidence type="ECO:0000313" key="8">
    <source>
        <dbReference type="RefSeq" id="XP_028029130.1"/>
    </source>
</evidence>
<comment type="similarity">
    <text evidence="2 4">Belongs to the AB hydrolase superfamily. Lipase family.</text>
</comment>
<evidence type="ECO:0000313" key="7">
    <source>
        <dbReference type="Proteomes" id="UP000504629"/>
    </source>
</evidence>
<dbReference type="InterPro" id="IPR000734">
    <property type="entry name" value="TAG_lipase"/>
</dbReference>
<dbReference type="InterPro" id="IPR029058">
    <property type="entry name" value="AB_hydrolase_fold"/>
</dbReference>
<comment type="subcellular location">
    <subcellularLocation>
        <location evidence="1">Secreted</location>
    </subcellularLocation>
</comment>
<dbReference type="SMR" id="A0A6J2JHV1"/>
<evidence type="ECO:0000256" key="2">
    <source>
        <dbReference type="ARBA" id="ARBA00010701"/>
    </source>
</evidence>
<feature type="chain" id="PRO_5026965376" evidence="5">
    <location>
        <begin position="19"/>
        <end position="361"/>
    </location>
</feature>
<dbReference type="GO" id="GO:0005615">
    <property type="term" value="C:extracellular space"/>
    <property type="evidence" value="ECO:0007669"/>
    <property type="project" value="TreeGrafter"/>
</dbReference>
<dbReference type="GO" id="GO:0016042">
    <property type="term" value="P:lipid catabolic process"/>
    <property type="evidence" value="ECO:0007669"/>
    <property type="project" value="TreeGrafter"/>
</dbReference>
<dbReference type="SUPFAM" id="SSF53474">
    <property type="entry name" value="alpha/beta-Hydrolases"/>
    <property type="match status" value="1"/>
</dbReference>
<evidence type="ECO:0000256" key="1">
    <source>
        <dbReference type="ARBA" id="ARBA00004613"/>
    </source>
</evidence>
<dbReference type="KEGG" id="bman:114242238"/>
<dbReference type="GO" id="GO:0016298">
    <property type="term" value="F:lipase activity"/>
    <property type="evidence" value="ECO:0007669"/>
    <property type="project" value="InterPro"/>
</dbReference>
<evidence type="ECO:0000256" key="4">
    <source>
        <dbReference type="RuleBase" id="RU004262"/>
    </source>
</evidence>
<gene>
    <name evidence="8" type="primary">LOC114242238</name>
</gene>
<evidence type="ECO:0000256" key="5">
    <source>
        <dbReference type="SAM" id="SignalP"/>
    </source>
</evidence>
<keyword evidence="3" id="KW-0964">Secreted</keyword>
<dbReference type="InterPro" id="IPR013818">
    <property type="entry name" value="Lipase"/>
</dbReference>
<accession>A0A6J2JHV1</accession>
<reference evidence="8" key="1">
    <citation type="submission" date="2025-08" db="UniProtKB">
        <authorList>
            <consortium name="RefSeq"/>
        </authorList>
    </citation>
    <scope>IDENTIFICATION</scope>
    <source>
        <tissue evidence="8">Silk gland</tissue>
    </source>
</reference>
<dbReference type="PANTHER" id="PTHR11610">
    <property type="entry name" value="LIPASE"/>
    <property type="match status" value="1"/>
</dbReference>
<feature type="signal peptide" evidence="5">
    <location>
        <begin position="1"/>
        <end position="18"/>
    </location>
</feature>
<proteinExistence type="inferred from homology"/>
<keyword evidence="5" id="KW-0732">Signal</keyword>
<protein>
    <submittedName>
        <fullName evidence="8">Lipase member H-A-like</fullName>
    </submittedName>
</protein>
<dbReference type="Proteomes" id="UP000504629">
    <property type="component" value="Unplaced"/>
</dbReference>
<organism evidence="7 8">
    <name type="scientific">Bombyx mandarina</name>
    <name type="common">Wild silk moth</name>
    <name type="synonym">Wild silkworm</name>
    <dbReference type="NCBI Taxonomy" id="7092"/>
    <lineage>
        <taxon>Eukaryota</taxon>
        <taxon>Metazoa</taxon>
        <taxon>Ecdysozoa</taxon>
        <taxon>Arthropoda</taxon>
        <taxon>Hexapoda</taxon>
        <taxon>Insecta</taxon>
        <taxon>Pterygota</taxon>
        <taxon>Neoptera</taxon>
        <taxon>Endopterygota</taxon>
        <taxon>Lepidoptera</taxon>
        <taxon>Glossata</taxon>
        <taxon>Ditrysia</taxon>
        <taxon>Bombycoidea</taxon>
        <taxon>Bombycidae</taxon>
        <taxon>Bombycinae</taxon>
        <taxon>Bombyx</taxon>
    </lineage>
</organism>
<dbReference type="Pfam" id="PF00151">
    <property type="entry name" value="Lipase"/>
    <property type="match status" value="1"/>
</dbReference>
<dbReference type="GeneID" id="114242238"/>
<keyword evidence="7" id="KW-1185">Reference proteome</keyword>
<dbReference type="AlphaFoldDB" id="A0A6J2JHV1"/>
<dbReference type="OrthoDB" id="199913at2759"/>
<dbReference type="RefSeq" id="XP_028029130.1">
    <property type="nucleotide sequence ID" value="XM_028173329.1"/>
</dbReference>
<sequence>MVKVVNLFYFTLFLCVLSSEESPKDQGSPRAYLSDCPGITKEAIITPKSLKHLGITVFRSKNSFLSRKRYGYKQMKELARDPNVNFMKKTLLYFPGYLDSPSFIFSPVIASAYTKRGYNVLSVDIHWFVTTEYPIASRLSRALGPHIASMVVELMKEGLDINKLDLVGISLGAQVMSFAAKSFTNMTGTKFKRATGLDPTGVCFRNLGPEDRLDSSDVEFLDVVYTNIDGYGMAAPIGHINFYVNGGEYQQSILIPILCTFLCSHIRSFLLWVTAIYHPKSFIGIQCDSVYDARIGNCFDGGPRETNVLGLKVDKTKQGIFYLATKNTFPYYLEEKGLVKGSDSLSQYFLDVNKEDVLRFK</sequence>